<protein>
    <recommendedName>
        <fullName evidence="3">Nudix hydrolase domain-containing protein</fullName>
    </recommendedName>
</protein>
<feature type="domain" description="Nudix hydrolase" evidence="3">
    <location>
        <begin position="9"/>
        <end position="154"/>
    </location>
</feature>
<proteinExistence type="inferred from homology"/>
<comment type="caution">
    <text evidence="4">The sequence shown here is derived from an EMBL/GenBank/DDBJ whole genome shotgun (WGS) entry which is preliminary data.</text>
</comment>
<dbReference type="InterPro" id="IPR020476">
    <property type="entry name" value="Nudix_hydrolase"/>
</dbReference>
<gene>
    <name evidence="4" type="ORF">A2660_01900</name>
</gene>
<dbReference type="InterPro" id="IPR015797">
    <property type="entry name" value="NUDIX_hydrolase-like_dom_sf"/>
</dbReference>
<dbReference type="InterPro" id="IPR000086">
    <property type="entry name" value="NUDIX_hydrolase_dom"/>
</dbReference>
<evidence type="ECO:0000256" key="2">
    <source>
        <dbReference type="RuleBase" id="RU003476"/>
    </source>
</evidence>
<accession>A0A1F5NSQ7</accession>
<dbReference type="SUPFAM" id="SSF55811">
    <property type="entry name" value="Nudix"/>
    <property type="match status" value="1"/>
</dbReference>
<evidence type="ECO:0000313" key="4">
    <source>
        <dbReference type="EMBL" id="OGE80390.1"/>
    </source>
</evidence>
<name>A0A1F5NSQ7_9BACT</name>
<dbReference type="InterPro" id="IPR020084">
    <property type="entry name" value="NUDIX_hydrolase_CS"/>
</dbReference>
<dbReference type="Gene3D" id="3.90.79.10">
    <property type="entry name" value="Nucleoside Triphosphate Pyrophosphohydrolase"/>
    <property type="match status" value="1"/>
</dbReference>
<dbReference type="Pfam" id="PF00293">
    <property type="entry name" value="NUDIX"/>
    <property type="match status" value="1"/>
</dbReference>
<dbReference type="PROSITE" id="PS51462">
    <property type="entry name" value="NUDIX"/>
    <property type="match status" value="1"/>
</dbReference>
<organism evidence="4 5">
    <name type="scientific">Candidatus Doudnabacteria bacterium RIFCSPHIGHO2_01_FULL_45_18</name>
    <dbReference type="NCBI Taxonomy" id="1817823"/>
    <lineage>
        <taxon>Bacteria</taxon>
        <taxon>Candidatus Doudnaibacteriota</taxon>
    </lineage>
</organism>
<evidence type="ECO:0000259" key="3">
    <source>
        <dbReference type="PROSITE" id="PS51462"/>
    </source>
</evidence>
<dbReference type="CDD" id="cd03673">
    <property type="entry name" value="NUDIX_Ap6A_hydrolase"/>
    <property type="match status" value="1"/>
</dbReference>
<dbReference type="GO" id="GO:0004081">
    <property type="term" value="F:bis(5'-nucleosyl)-tetraphosphatase (asymmetrical) activity"/>
    <property type="evidence" value="ECO:0007669"/>
    <property type="project" value="TreeGrafter"/>
</dbReference>
<keyword evidence="1 2" id="KW-0378">Hydrolase</keyword>
<dbReference type="GO" id="GO:0006754">
    <property type="term" value="P:ATP biosynthetic process"/>
    <property type="evidence" value="ECO:0007669"/>
    <property type="project" value="TreeGrafter"/>
</dbReference>
<evidence type="ECO:0000256" key="1">
    <source>
        <dbReference type="ARBA" id="ARBA00022801"/>
    </source>
</evidence>
<dbReference type="AlphaFoldDB" id="A0A1F5NSQ7"/>
<dbReference type="InterPro" id="IPR051325">
    <property type="entry name" value="Nudix_hydrolase_domain"/>
</dbReference>
<dbReference type="PRINTS" id="PR00502">
    <property type="entry name" value="NUDIXFAMILY"/>
</dbReference>
<comment type="similarity">
    <text evidence="2">Belongs to the Nudix hydrolase family.</text>
</comment>
<evidence type="ECO:0000313" key="5">
    <source>
        <dbReference type="Proteomes" id="UP000176233"/>
    </source>
</evidence>
<dbReference type="GO" id="GO:0006167">
    <property type="term" value="P:AMP biosynthetic process"/>
    <property type="evidence" value="ECO:0007669"/>
    <property type="project" value="TreeGrafter"/>
</dbReference>
<dbReference type="PANTHER" id="PTHR21340">
    <property type="entry name" value="DIADENOSINE 5,5-P1,P4-TETRAPHOSPHATE PYROPHOSPHOHYDROLASE MUTT"/>
    <property type="match status" value="1"/>
</dbReference>
<dbReference type="EMBL" id="MFEJ01000014">
    <property type="protein sequence ID" value="OGE80390.1"/>
    <property type="molecule type" value="Genomic_DNA"/>
</dbReference>
<sequence>MPDEHSKWKREISAGGVVFKIGDGSAAAKASADRGIFILLIMPMGRNYVPPEGYWTFPKGKIDDGEEKSVAALREVKEETGVTAKILEDLSYVKFFRNYDQTLKFVHYFLMEYISGELVDHDREVAEVKWIKLEEVESMLKWPHDKQIFEKAKKVLKSS</sequence>
<dbReference type="Proteomes" id="UP000176233">
    <property type="component" value="Unassembled WGS sequence"/>
</dbReference>
<dbReference type="PROSITE" id="PS00893">
    <property type="entry name" value="NUDIX_BOX"/>
    <property type="match status" value="1"/>
</dbReference>
<dbReference type="PANTHER" id="PTHR21340:SF0">
    <property type="entry name" value="BIS(5'-NUCLEOSYL)-TETRAPHOSPHATASE [ASYMMETRICAL]"/>
    <property type="match status" value="1"/>
</dbReference>
<reference evidence="4 5" key="1">
    <citation type="journal article" date="2016" name="Nat. Commun.">
        <title>Thousands of microbial genomes shed light on interconnected biogeochemical processes in an aquifer system.</title>
        <authorList>
            <person name="Anantharaman K."/>
            <person name="Brown C.T."/>
            <person name="Hug L.A."/>
            <person name="Sharon I."/>
            <person name="Castelle C.J."/>
            <person name="Probst A.J."/>
            <person name="Thomas B.C."/>
            <person name="Singh A."/>
            <person name="Wilkins M.J."/>
            <person name="Karaoz U."/>
            <person name="Brodie E.L."/>
            <person name="Williams K.H."/>
            <person name="Hubbard S.S."/>
            <person name="Banfield J.F."/>
        </authorList>
    </citation>
    <scope>NUCLEOTIDE SEQUENCE [LARGE SCALE GENOMIC DNA]</scope>
</reference>